<gene>
    <name evidence="9" type="ORF">SAMN06273572_1011134</name>
</gene>
<name>A0A2C9CPX4_9RHOB</name>
<dbReference type="AlphaFoldDB" id="A0A2C9CPX4"/>
<evidence type="ECO:0000313" key="9">
    <source>
        <dbReference type="EMBL" id="SOH93278.1"/>
    </source>
</evidence>
<organism evidence="9 10">
    <name type="scientific">Pontivivens marinum</name>
    <dbReference type="NCBI Taxonomy" id="1690039"/>
    <lineage>
        <taxon>Bacteria</taxon>
        <taxon>Pseudomonadati</taxon>
        <taxon>Pseudomonadota</taxon>
        <taxon>Alphaproteobacteria</taxon>
        <taxon>Rhodobacterales</taxon>
        <taxon>Paracoccaceae</taxon>
        <taxon>Pontivivens</taxon>
    </lineage>
</organism>
<dbReference type="InterPro" id="IPR036259">
    <property type="entry name" value="MFS_trans_sf"/>
</dbReference>
<keyword evidence="2" id="KW-0813">Transport</keyword>
<protein>
    <submittedName>
        <fullName evidence="9">Major Facilitator Superfamily protein</fullName>
    </submittedName>
</protein>
<evidence type="ECO:0000256" key="1">
    <source>
        <dbReference type="ARBA" id="ARBA00004651"/>
    </source>
</evidence>
<keyword evidence="10" id="KW-1185">Reference proteome</keyword>
<dbReference type="RefSeq" id="WP_097928793.1">
    <property type="nucleotide sequence ID" value="NZ_OCTN01000001.1"/>
</dbReference>
<dbReference type="Pfam" id="PF07690">
    <property type="entry name" value="MFS_1"/>
    <property type="match status" value="1"/>
</dbReference>
<dbReference type="PANTHER" id="PTHR23517">
    <property type="entry name" value="RESISTANCE PROTEIN MDTM, PUTATIVE-RELATED-RELATED"/>
    <property type="match status" value="1"/>
</dbReference>
<accession>A0A2C9CPX4</accession>
<evidence type="ECO:0000256" key="7">
    <source>
        <dbReference type="SAM" id="Phobius"/>
    </source>
</evidence>
<feature type="transmembrane region" description="Helical" evidence="7">
    <location>
        <begin position="347"/>
        <end position="370"/>
    </location>
</feature>
<feature type="transmembrane region" description="Helical" evidence="7">
    <location>
        <begin position="292"/>
        <end position="311"/>
    </location>
</feature>
<feature type="transmembrane region" description="Helical" evidence="7">
    <location>
        <begin position="172"/>
        <end position="190"/>
    </location>
</feature>
<feature type="transmembrane region" description="Helical" evidence="7">
    <location>
        <begin position="85"/>
        <end position="109"/>
    </location>
</feature>
<proteinExistence type="predicted"/>
<dbReference type="InterPro" id="IPR020846">
    <property type="entry name" value="MFS_dom"/>
</dbReference>
<evidence type="ECO:0000256" key="2">
    <source>
        <dbReference type="ARBA" id="ARBA00022448"/>
    </source>
</evidence>
<dbReference type="OrthoDB" id="1404228at2"/>
<keyword evidence="5 7" id="KW-1133">Transmembrane helix</keyword>
<evidence type="ECO:0000259" key="8">
    <source>
        <dbReference type="PROSITE" id="PS50850"/>
    </source>
</evidence>
<comment type="subcellular location">
    <subcellularLocation>
        <location evidence="1">Cell membrane</location>
        <topology evidence="1">Multi-pass membrane protein</topology>
    </subcellularLocation>
</comment>
<dbReference type="PROSITE" id="PS50850">
    <property type="entry name" value="MFS"/>
    <property type="match status" value="1"/>
</dbReference>
<dbReference type="Gene3D" id="1.20.1250.20">
    <property type="entry name" value="MFS general substrate transporter like domains"/>
    <property type="match status" value="2"/>
</dbReference>
<sequence>MAEAKLPFLRRNARWLGAGAMMTGLSSFGQTSFISLYSGEIRGTYDLSDGEWGLIYAVGTLASAVLMLFTGGLTDRFRARDLATVAMLGLACTALVLWSGPPLAALPLIILGLRFFGQGWLSHVPSVAVGRWFSANRGTGIAATKLGFSLGEATLPVIFVALAATVGWQGSWAAAALVLIVAIPFLRYLLRTERDPRGIVTDVGTPGMGGQHWTRSQALRHWLFWALVPALLCQPIFATAFFFQQVHLVELKGWSLSAFVGFYPAYTLAAVGGLILGGLASDQFGARRIAPWMLLPMIPGLIVTALGQGIWAGAVGLVSIGAMAGFANAVAGTLWPELYGTRNLGSIRAVATSLMVFATALGPAVTGLLIDAGVDYRVQLIAMALYSAAMCIVLAVSLSRAPA</sequence>
<feature type="transmembrane region" description="Helical" evidence="7">
    <location>
        <begin position="317"/>
        <end position="335"/>
    </location>
</feature>
<evidence type="ECO:0000313" key="10">
    <source>
        <dbReference type="Proteomes" id="UP000220034"/>
    </source>
</evidence>
<keyword evidence="4 7" id="KW-0812">Transmembrane</keyword>
<dbReference type="InterPro" id="IPR011701">
    <property type="entry name" value="MFS"/>
</dbReference>
<keyword evidence="3" id="KW-1003">Cell membrane</keyword>
<dbReference type="GO" id="GO:0022857">
    <property type="term" value="F:transmembrane transporter activity"/>
    <property type="evidence" value="ECO:0007669"/>
    <property type="project" value="InterPro"/>
</dbReference>
<feature type="transmembrane region" description="Helical" evidence="7">
    <location>
        <begin position="54"/>
        <end position="73"/>
    </location>
</feature>
<evidence type="ECO:0000256" key="6">
    <source>
        <dbReference type="ARBA" id="ARBA00023136"/>
    </source>
</evidence>
<dbReference type="EMBL" id="OCTN01000001">
    <property type="protein sequence ID" value="SOH93278.1"/>
    <property type="molecule type" value="Genomic_DNA"/>
</dbReference>
<dbReference type="Proteomes" id="UP000220034">
    <property type="component" value="Unassembled WGS sequence"/>
</dbReference>
<evidence type="ECO:0000256" key="5">
    <source>
        <dbReference type="ARBA" id="ARBA00022989"/>
    </source>
</evidence>
<dbReference type="InterPro" id="IPR050171">
    <property type="entry name" value="MFS_Transporters"/>
</dbReference>
<reference evidence="10" key="1">
    <citation type="submission" date="2017-09" db="EMBL/GenBank/DDBJ databases">
        <authorList>
            <person name="Varghese N."/>
            <person name="Submissions S."/>
        </authorList>
    </citation>
    <scope>NUCLEOTIDE SEQUENCE [LARGE SCALE GENOMIC DNA]</scope>
    <source>
        <strain evidence="10">C7</strain>
    </source>
</reference>
<evidence type="ECO:0000256" key="4">
    <source>
        <dbReference type="ARBA" id="ARBA00022692"/>
    </source>
</evidence>
<feature type="transmembrane region" description="Helical" evidence="7">
    <location>
        <begin position="263"/>
        <end position="280"/>
    </location>
</feature>
<feature type="transmembrane region" description="Helical" evidence="7">
    <location>
        <begin position="222"/>
        <end position="243"/>
    </location>
</feature>
<evidence type="ECO:0000256" key="3">
    <source>
        <dbReference type="ARBA" id="ARBA00022475"/>
    </source>
</evidence>
<feature type="transmembrane region" description="Helical" evidence="7">
    <location>
        <begin position="376"/>
        <end position="398"/>
    </location>
</feature>
<keyword evidence="6 7" id="KW-0472">Membrane</keyword>
<dbReference type="SUPFAM" id="SSF103473">
    <property type="entry name" value="MFS general substrate transporter"/>
    <property type="match status" value="1"/>
</dbReference>
<feature type="domain" description="Major facilitator superfamily (MFS) profile" evidence="8">
    <location>
        <begin position="12"/>
        <end position="403"/>
    </location>
</feature>
<feature type="transmembrane region" description="Helical" evidence="7">
    <location>
        <begin position="12"/>
        <end position="34"/>
    </location>
</feature>
<dbReference type="GO" id="GO:0005886">
    <property type="term" value="C:plasma membrane"/>
    <property type="evidence" value="ECO:0007669"/>
    <property type="project" value="UniProtKB-SubCell"/>
</dbReference>